<feature type="active site" description="Proton acceptor" evidence="6">
    <location>
        <position position="301"/>
    </location>
</feature>
<dbReference type="InterPro" id="IPR015443">
    <property type="entry name" value="Aldose_1-epimerase"/>
</dbReference>
<dbReference type="Pfam" id="PF01263">
    <property type="entry name" value="Aldose_epim"/>
    <property type="match status" value="1"/>
</dbReference>
<evidence type="ECO:0000256" key="2">
    <source>
        <dbReference type="ARBA" id="ARBA00006206"/>
    </source>
</evidence>
<comment type="similarity">
    <text evidence="2 5">Belongs to the aldose epimerase family.</text>
</comment>
<dbReference type="AlphaFoldDB" id="A0A9D1MK82"/>
<feature type="binding site" evidence="8">
    <location>
        <begin position="75"/>
        <end position="76"/>
    </location>
    <ligand>
        <name>beta-D-galactose</name>
        <dbReference type="ChEBI" id="CHEBI:27667"/>
    </ligand>
</feature>
<dbReference type="InterPro" id="IPR008183">
    <property type="entry name" value="Aldose_1/G6P_1-epimerase"/>
</dbReference>
<dbReference type="GO" id="GO:0030246">
    <property type="term" value="F:carbohydrate binding"/>
    <property type="evidence" value="ECO:0007669"/>
    <property type="project" value="InterPro"/>
</dbReference>
<sequence>MKKISFGKFNGREAYIYQLETEYFKAGIADLGASLQYVKVKCGNKWTDICPGFDNAQKYIDSSSYLGATVGRVANRIKGGSFVLEGKRYTLPQNDGTNCHHGGPLGYDKKFFIANPCGNMLELTLFSPDGDMGFPGDLSLKVQYIADGHSLIINYFAMSDKTTLWAPTCHTYFNLEGVRGDASLKGNMLRIYSKSYTPIGEGMVPTGEIASVVGTPFDFSDKFRGITERIGENNAQLALAGGYDHNYVLEGEHAASAYGRDSGIALDIYTDMPGLQLYSGNFLGGNAACGVLQPRSAFALEAQFFPNSANIPSFPQPVLHAGEHKQYYIRYEFGCKEQEK</sequence>
<reference evidence="9" key="1">
    <citation type="submission" date="2020-10" db="EMBL/GenBank/DDBJ databases">
        <authorList>
            <person name="Gilroy R."/>
        </authorList>
    </citation>
    <scope>NUCLEOTIDE SEQUENCE</scope>
    <source>
        <strain evidence="9">CHK195-12923</strain>
    </source>
</reference>
<evidence type="ECO:0000256" key="3">
    <source>
        <dbReference type="ARBA" id="ARBA00023235"/>
    </source>
</evidence>
<dbReference type="Gene3D" id="2.70.98.10">
    <property type="match status" value="1"/>
</dbReference>
<dbReference type="EMBL" id="DVNE01000039">
    <property type="protein sequence ID" value="HIU61796.1"/>
    <property type="molecule type" value="Genomic_DNA"/>
</dbReference>
<feature type="active site" description="Proton donor" evidence="6">
    <location>
        <position position="170"/>
    </location>
</feature>
<evidence type="ECO:0000313" key="9">
    <source>
        <dbReference type="EMBL" id="HIU61796.1"/>
    </source>
</evidence>
<dbReference type="GO" id="GO:0004034">
    <property type="term" value="F:aldose 1-epimerase activity"/>
    <property type="evidence" value="ECO:0007669"/>
    <property type="project" value="UniProtKB-EC"/>
</dbReference>
<dbReference type="SUPFAM" id="SSF74650">
    <property type="entry name" value="Galactose mutarotase-like"/>
    <property type="match status" value="1"/>
</dbReference>
<dbReference type="PIRSF" id="PIRSF005096">
    <property type="entry name" value="GALM"/>
    <property type="match status" value="1"/>
</dbReference>
<comment type="caution">
    <text evidence="9">The sequence shown here is derived from an EMBL/GenBank/DDBJ whole genome shotgun (WGS) entry which is preliminary data.</text>
</comment>
<evidence type="ECO:0000256" key="4">
    <source>
        <dbReference type="ARBA" id="ARBA00023277"/>
    </source>
</evidence>
<dbReference type="CDD" id="cd09019">
    <property type="entry name" value="galactose_mutarotase_like"/>
    <property type="match status" value="1"/>
</dbReference>
<dbReference type="Proteomes" id="UP000824110">
    <property type="component" value="Unassembled WGS sequence"/>
</dbReference>
<protein>
    <recommendedName>
        <fullName evidence="5">Aldose 1-epimerase</fullName>
        <ecNumber evidence="5">5.1.3.3</ecNumber>
    </recommendedName>
</protein>
<gene>
    <name evidence="9" type="ORF">IAB69_04025</name>
</gene>
<proteinExistence type="inferred from homology"/>
<evidence type="ECO:0000313" key="10">
    <source>
        <dbReference type="Proteomes" id="UP000824110"/>
    </source>
</evidence>
<feature type="binding site" evidence="7">
    <location>
        <position position="244"/>
    </location>
    <ligand>
        <name>beta-D-galactose</name>
        <dbReference type="ChEBI" id="CHEBI:27667"/>
    </ligand>
</feature>
<keyword evidence="4 5" id="KW-0119">Carbohydrate metabolism</keyword>
<evidence type="ECO:0000256" key="5">
    <source>
        <dbReference type="PIRNR" id="PIRNR005096"/>
    </source>
</evidence>
<evidence type="ECO:0000256" key="8">
    <source>
        <dbReference type="PIRSR" id="PIRSR005096-3"/>
    </source>
</evidence>
<dbReference type="PANTHER" id="PTHR10091">
    <property type="entry name" value="ALDOSE-1-EPIMERASE"/>
    <property type="match status" value="1"/>
</dbReference>
<dbReference type="InterPro" id="IPR047215">
    <property type="entry name" value="Galactose_mutarotase-like"/>
</dbReference>
<dbReference type="GO" id="GO:0033499">
    <property type="term" value="P:galactose catabolic process via UDP-galactose, Leloir pathway"/>
    <property type="evidence" value="ECO:0007669"/>
    <property type="project" value="TreeGrafter"/>
</dbReference>
<accession>A0A9D1MK82</accession>
<comment type="pathway">
    <text evidence="1 5">Carbohydrate metabolism; hexose metabolism.</text>
</comment>
<name>A0A9D1MK82_9FIRM</name>
<comment type="catalytic activity">
    <reaction evidence="5">
        <text>alpha-D-glucose = beta-D-glucose</text>
        <dbReference type="Rhea" id="RHEA:10264"/>
        <dbReference type="ChEBI" id="CHEBI:15903"/>
        <dbReference type="ChEBI" id="CHEBI:17925"/>
        <dbReference type="EC" id="5.1.3.3"/>
    </reaction>
</comment>
<reference evidence="9" key="2">
    <citation type="journal article" date="2021" name="PeerJ">
        <title>Extensive microbial diversity within the chicken gut microbiome revealed by metagenomics and culture.</title>
        <authorList>
            <person name="Gilroy R."/>
            <person name="Ravi A."/>
            <person name="Getino M."/>
            <person name="Pursley I."/>
            <person name="Horton D.L."/>
            <person name="Alikhan N.F."/>
            <person name="Baker D."/>
            <person name="Gharbi K."/>
            <person name="Hall N."/>
            <person name="Watson M."/>
            <person name="Adriaenssens E.M."/>
            <person name="Foster-Nyarko E."/>
            <person name="Jarju S."/>
            <person name="Secka A."/>
            <person name="Antonio M."/>
            <person name="Oren A."/>
            <person name="Chaudhuri R.R."/>
            <person name="La Ragione R."/>
            <person name="Hildebrand F."/>
            <person name="Pallen M.J."/>
        </authorList>
    </citation>
    <scope>NUCLEOTIDE SEQUENCE</scope>
    <source>
        <strain evidence="9">CHK195-12923</strain>
    </source>
</reference>
<dbReference type="GO" id="GO:0006006">
    <property type="term" value="P:glucose metabolic process"/>
    <property type="evidence" value="ECO:0007669"/>
    <property type="project" value="TreeGrafter"/>
</dbReference>
<evidence type="ECO:0000256" key="6">
    <source>
        <dbReference type="PIRSR" id="PIRSR005096-1"/>
    </source>
</evidence>
<keyword evidence="3 5" id="KW-0413">Isomerase</keyword>
<organism evidence="9 10">
    <name type="scientific">Candidatus Coproplasma excrementigallinarum</name>
    <dbReference type="NCBI Taxonomy" id="2840747"/>
    <lineage>
        <taxon>Bacteria</taxon>
        <taxon>Bacillati</taxon>
        <taxon>Bacillota</taxon>
        <taxon>Clostridia</taxon>
        <taxon>Eubacteriales</taxon>
        <taxon>Candidatus Coproplasma</taxon>
    </lineage>
</organism>
<evidence type="ECO:0000256" key="1">
    <source>
        <dbReference type="ARBA" id="ARBA00005028"/>
    </source>
</evidence>
<feature type="binding site" evidence="8">
    <location>
        <begin position="170"/>
        <end position="172"/>
    </location>
    <ligand>
        <name>beta-D-galactose</name>
        <dbReference type="ChEBI" id="CHEBI:27667"/>
    </ligand>
</feature>
<dbReference type="GO" id="GO:0005737">
    <property type="term" value="C:cytoplasm"/>
    <property type="evidence" value="ECO:0007669"/>
    <property type="project" value="TreeGrafter"/>
</dbReference>
<dbReference type="PANTHER" id="PTHR10091:SF0">
    <property type="entry name" value="GALACTOSE MUTAROTASE"/>
    <property type="match status" value="1"/>
</dbReference>
<evidence type="ECO:0000256" key="7">
    <source>
        <dbReference type="PIRSR" id="PIRSR005096-2"/>
    </source>
</evidence>
<dbReference type="InterPro" id="IPR014718">
    <property type="entry name" value="GH-type_carb-bd"/>
</dbReference>
<dbReference type="EC" id="5.1.3.3" evidence="5"/>
<dbReference type="InterPro" id="IPR011013">
    <property type="entry name" value="Gal_mutarotase_sf_dom"/>
</dbReference>